<feature type="transmembrane region" description="Helical" evidence="1">
    <location>
        <begin position="45"/>
        <end position="65"/>
    </location>
</feature>
<evidence type="ECO:0000256" key="1">
    <source>
        <dbReference type="SAM" id="Phobius"/>
    </source>
</evidence>
<sequence>MVTAKDIPPLNSFFISPVSLYIYTSLVSPTNTFSLFFFPMEMLKSLSVIVVIFVTSLCAISNNGVEASHKVYPALQSLSAINVKQVHRTAYHFQPPKYWINGTYAL</sequence>
<keyword evidence="3" id="KW-1185">Reference proteome</keyword>
<name>A0ABQ8HC88_9ROSI</name>
<organism evidence="2 3">
    <name type="scientific">Xanthoceras sorbifolium</name>
    <dbReference type="NCBI Taxonomy" id="99658"/>
    <lineage>
        <taxon>Eukaryota</taxon>
        <taxon>Viridiplantae</taxon>
        <taxon>Streptophyta</taxon>
        <taxon>Embryophyta</taxon>
        <taxon>Tracheophyta</taxon>
        <taxon>Spermatophyta</taxon>
        <taxon>Magnoliopsida</taxon>
        <taxon>eudicotyledons</taxon>
        <taxon>Gunneridae</taxon>
        <taxon>Pentapetalae</taxon>
        <taxon>rosids</taxon>
        <taxon>malvids</taxon>
        <taxon>Sapindales</taxon>
        <taxon>Sapindaceae</taxon>
        <taxon>Xanthoceroideae</taxon>
        <taxon>Xanthoceras</taxon>
    </lineage>
</organism>
<dbReference type="EMBL" id="JAFEMO010000012">
    <property type="protein sequence ID" value="KAH7554098.1"/>
    <property type="molecule type" value="Genomic_DNA"/>
</dbReference>
<keyword evidence="1" id="KW-1133">Transmembrane helix</keyword>
<keyword evidence="1" id="KW-0812">Transmembrane</keyword>
<accession>A0ABQ8HC88</accession>
<evidence type="ECO:0000313" key="3">
    <source>
        <dbReference type="Proteomes" id="UP000827721"/>
    </source>
</evidence>
<protein>
    <submittedName>
        <fullName evidence="2">Uncharacterized protein</fullName>
    </submittedName>
</protein>
<gene>
    <name evidence="2" type="ORF">JRO89_XS12G0110900</name>
</gene>
<comment type="caution">
    <text evidence="2">The sequence shown here is derived from an EMBL/GenBank/DDBJ whole genome shotgun (WGS) entry which is preliminary data.</text>
</comment>
<evidence type="ECO:0000313" key="2">
    <source>
        <dbReference type="EMBL" id="KAH7554098.1"/>
    </source>
</evidence>
<proteinExistence type="predicted"/>
<dbReference type="Proteomes" id="UP000827721">
    <property type="component" value="Unassembled WGS sequence"/>
</dbReference>
<reference evidence="2 3" key="1">
    <citation type="submission" date="2021-02" db="EMBL/GenBank/DDBJ databases">
        <title>Plant Genome Project.</title>
        <authorList>
            <person name="Zhang R.-G."/>
        </authorList>
    </citation>
    <scope>NUCLEOTIDE SEQUENCE [LARGE SCALE GENOMIC DNA]</scope>
    <source>
        <tissue evidence="2">Leaves</tissue>
    </source>
</reference>
<keyword evidence="1" id="KW-0472">Membrane</keyword>